<evidence type="ECO:0000256" key="1">
    <source>
        <dbReference type="SAM" id="MobiDB-lite"/>
    </source>
</evidence>
<name>A0A0G0GY60_9BACT</name>
<feature type="transmembrane region" description="Helical" evidence="2">
    <location>
        <begin position="29"/>
        <end position="52"/>
    </location>
</feature>
<comment type="caution">
    <text evidence="3">The sequence shown here is derived from an EMBL/GenBank/DDBJ whole genome shotgun (WGS) entry which is preliminary data.</text>
</comment>
<dbReference type="Proteomes" id="UP000034591">
    <property type="component" value="Unassembled WGS sequence"/>
</dbReference>
<gene>
    <name evidence="3" type="ORF">US53_C0068G0009</name>
</gene>
<dbReference type="AlphaFoldDB" id="A0A0G0GY60"/>
<feature type="region of interest" description="Disordered" evidence="1">
    <location>
        <begin position="100"/>
        <end position="129"/>
    </location>
</feature>
<evidence type="ECO:0000313" key="3">
    <source>
        <dbReference type="EMBL" id="KKQ35933.1"/>
    </source>
</evidence>
<protein>
    <submittedName>
        <fullName evidence="3">Uncharacterized protein</fullName>
    </submittedName>
</protein>
<feature type="transmembrane region" description="Helical" evidence="2">
    <location>
        <begin position="73"/>
        <end position="95"/>
    </location>
</feature>
<organism evidence="3 4">
    <name type="scientific">Candidatus Woesebacteria bacterium GW2011_GWA1_37_7</name>
    <dbReference type="NCBI Taxonomy" id="1618545"/>
    <lineage>
        <taxon>Bacteria</taxon>
        <taxon>Candidatus Woeseibacteriota</taxon>
    </lineage>
</organism>
<reference evidence="3 4" key="1">
    <citation type="journal article" date="2015" name="Nature">
        <title>rRNA introns, odd ribosomes, and small enigmatic genomes across a large radiation of phyla.</title>
        <authorList>
            <person name="Brown C.T."/>
            <person name="Hug L.A."/>
            <person name="Thomas B.C."/>
            <person name="Sharon I."/>
            <person name="Castelle C.J."/>
            <person name="Singh A."/>
            <person name="Wilkins M.J."/>
            <person name="Williams K.H."/>
            <person name="Banfield J.F."/>
        </authorList>
    </citation>
    <scope>NUCLEOTIDE SEQUENCE [LARGE SCALE GENOMIC DNA]</scope>
</reference>
<feature type="compositionally biased region" description="Pro residues" evidence="1">
    <location>
        <begin position="111"/>
        <end position="129"/>
    </location>
</feature>
<evidence type="ECO:0000313" key="4">
    <source>
        <dbReference type="Proteomes" id="UP000034591"/>
    </source>
</evidence>
<dbReference type="EMBL" id="LBTI01000068">
    <property type="protein sequence ID" value="KKQ35933.1"/>
    <property type="molecule type" value="Genomic_DNA"/>
</dbReference>
<proteinExistence type="predicted"/>
<accession>A0A0G0GY60</accession>
<keyword evidence="2" id="KW-0472">Membrane</keyword>
<evidence type="ECO:0000256" key="2">
    <source>
        <dbReference type="SAM" id="Phobius"/>
    </source>
</evidence>
<sequence>MLNNNLLAIANPALSSDLAGMTNTAFMRFLLQGLIKLGFIAGALIFLFMFIYGGIRLASSGGDKSAVASAKSILANAVVGAVILFSLFAIVNLSFDPNPPGPTARTSPTPTFDPNPPGPTAPPTPTFDPNPPGPVVCIMPSSLSGTPVCNGTSSDIRWSWGAVSGTTQYQLQTDREGNFNPADRTLNMPSIPFPNPPTTITSTNHAFNVDVYGRVRVIQSTVCNFDSAWRYPGSPIRTLSCP</sequence>
<keyword evidence="2" id="KW-0812">Transmembrane</keyword>
<dbReference type="STRING" id="1618545.US53_C0068G0009"/>
<keyword evidence="2" id="KW-1133">Transmembrane helix</keyword>